<evidence type="ECO:0000313" key="1">
    <source>
        <dbReference type="EMBL" id="GAM33962.1"/>
    </source>
</evidence>
<dbReference type="AlphaFoldDB" id="A0A698XMH5"/>
<proteinExistence type="predicted"/>
<evidence type="ECO:0000313" key="2">
    <source>
        <dbReference type="Proteomes" id="UP000053095"/>
    </source>
</evidence>
<dbReference type="Proteomes" id="UP000053095">
    <property type="component" value="Unassembled WGS sequence"/>
</dbReference>
<keyword evidence="2" id="KW-1185">Reference proteome</keyword>
<dbReference type="EMBL" id="DF933809">
    <property type="protein sequence ID" value="GAM33962.1"/>
    <property type="molecule type" value="Genomic_DNA"/>
</dbReference>
<protein>
    <submittedName>
        <fullName evidence="1">Uncharacterized protein</fullName>
    </submittedName>
</protein>
<gene>
    <name evidence="1" type="ORF">TCE0_013f01242</name>
</gene>
<reference evidence="2" key="1">
    <citation type="journal article" date="2015" name="Genome Announc.">
        <title>Draft genome sequence of Talaromyces cellulolyticus strain Y-94, a source of lignocellulosic biomass-degrading enzymes.</title>
        <authorList>
            <person name="Fujii T."/>
            <person name="Koike H."/>
            <person name="Sawayama S."/>
            <person name="Yano S."/>
            <person name="Inoue H."/>
        </authorList>
    </citation>
    <scope>NUCLEOTIDE SEQUENCE [LARGE SCALE GENOMIC DNA]</scope>
    <source>
        <strain evidence="2">Y-94</strain>
    </source>
</reference>
<accession>A0A698XMH5</accession>
<sequence>MPKFTEAQLARLPYVLKKIQEDAGYRRLMQKRGLIEDIKNDAGVAPWSNKVMKYDSLASSKKISKLEVIAVKQSIIDLPKEAGVLEIVHEEVTIEMMQAWLEANKPVFMISGSQVNLQRMGLDGLVGIDGLVREYLPDSDEVKKAIDIIHERKAELETPSVAFTGGGPSATSSAVDFLKKVEPKDLQVVWISPEEKAPSIPRKIVLLHTDDDESMKYEWIPGYISDLIFEDDKSIQKIKVFDLVGRKDRDIECDLLVHTHNQYDYFGSEAQTTRINGCRDHITRMLDEKSPGNRLVRDLAIYPEHEYSDLALRIENDWTVDLEDDELLVKEIDRLVRRESGGNHAGNLVVSGKNPMIKRVMFLAAMRGYRGYYRQISVPAGSRQRTADADNTLKTMKERCSWREFKGRLVKDGTSYHGKKFSLGVINQHGEPVSNVPHVDAIINEAGKTKITPLVQAMERKEYISVFEGEELVSKNPTLFGGTGFFKKDLNDLSHQEVEFPSATLAPANKAPYRTEPLEWKEIFDTTLRLLTNVKA</sequence>
<name>A0A698XMH5_TALPI</name>
<organism evidence="1 2">
    <name type="scientific">Talaromyces pinophilus</name>
    <name type="common">Penicillium pinophilum</name>
    <dbReference type="NCBI Taxonomy" id="128442"/>
    <lineage>
        <taxon>Eukaryota</taxon>
        <taxon>Fungi</taxon>
        <taxon>Dikarya</taxon>
        <taxon>Ascomycota</taxon>
        <taxon>Pezizomycotina</taxon>
        <taxon>Eurotiomycetes</taxon>
        <taxon>Eurotiomycetidae</taxon>
        <taxon>Eurotiales</taxon>
        <taxon>Trichocomaceae</taxon>
        <taxon>Talaromyces</taxon>
        <taxon>Talaromyces sect. Talaromyces</taxon>
    </lineage>
</organism>